<evidence type="ECO:0000256" key="5">
    <source>
        <dbReference type="RuleBase" id="RU004182"/>
    </source>
</evidence>
<evidence type="ECO:0000256" key="4">
    <source>
        <dbReference type="ARBA" id="ARBA00022827"/>
    </source>
</evidence>
<dbReference type="Gene3D" id="1.25.40.80">
    <property type="match status" value="1"/>
</dbReference>
<keyword evidence="3 5" id="KW-0285">Flavoprotein</keyword>
<dbReference type="SUPFAM" id="SSF48173">
    <property type="entry name" value="Cryptochrome/photolyase FAD-binding domain"/>
    <property type="match status" value="1"/>
</dbReference>
<evidence type="ECO:0000259" key="6">
    <source>
        <dbReference type="PROSITE" id="PS51645"/>
    </source>
</evidence>
<evidence type="ECO:0000313" key="7">
    <source>
        <dbReference type="EMBL" id="MFK4751554.1"/>
    </source>
</evidence>
<keyword evidence="7" id="KW-0456">Lyase</keyword>
<reference evidence="7 8" key="1">
    <citation type="submission" date="2024-03" db="EMBL/GenBank/DDBJ databases">
        <title>High-quality draft genome sequence of Oceanobacter sp. wDCs-4.</title>
        <authorList>
            <person name="Dong C."/>
        </authorList>
    </citation>
    <scope>NUCLEOTIDE SEQUENCE [LARGE SCALE GENOMIC DNA]</scope>
    <source>
        <strain evidence="8">wDCs-4</strain>
    </source>
</reference>
<dbReference type="PANTHER" id="PTHR11455:SF9">
    <property type="entry name" value="CRYPTOCHROME CIRCADIAN CLOCK 5 ISOFORM X1"/>
    <property type="match status" value="1"/>
</dbReference>
<accession>A0ABW8NF43</accession>
<dbReference type="Gene3D" id="3.40.50.620">
    <property type="entry name" value="HUPs"/>
    <property type="match status" value="1"/>
</dbReference>
<dbReference type="InterPro" id="IPR014729">
    <property type="entry name" value="Rossmann-like_a/b/a_fold"/>
</dbReference>
<name>A0ABW8NF43_9GAMM</name>
<dbReference type="EC" id="4.1.99.3" evidence="7"/>
<dbReference type="EMBL" id="JBBKTX010000003">
    <property type="protein sequence ID" value="MFK4751554.1"/>
    <property type="molecule type" value="Genomic_DNA"/>
</dbReference>
<dbReference type="PROSITE" id="PS51645">
    <property type="entry name" value="PHR_CRY_ALPHA_BETA"/>
    <property type="match status" value="1"/>
</dbReference>
<evidence type="ECO:0000256" key="2">
    <source>
        <dbReference type="ARBA" id="ARBA00001974"/>
    </source>
</evidence>
<feature type="domain" description="Photolyase/cryptochrome alpha/beta" evidence="6">
    <location>
        <begin position="8"/>
        <end position="145"/>
    </location>
</feature>
<evidence type="ECO:0000256" key="3">
    <source>
        <dbReference type="ARBA" id="ARBA00022630"/>
    </source>
</evidence>
<dbReference type="Gene3D" id="1.10.579.10">
    <property type="entry name" value="DNA Cyclobutane Dipyrimidine Photolyase, subunit A, domain 3"/>
    <property type="match status" value="1"/>
</dbReference>
<comment type="cofactor">
    <cofactor evidence="1">
        <name>(6R)-5,10-methylene-5,6,7,8-tetrahydrofolate</name>
        <dbReference type="ChEBI" id="CHEBI:15636"/>
    </cofactor>
</comment>
<dbReference type="InterPro" id="IPR036134">
    <property type="entry name" value="Crypto/Photolyase_FAD-like_sf"/>
</dbReference>
<dbReference type="InterPro" id="IPR002081">
    <property type="entry name" value="Cryptochrome/DNA_photolyase_1"/>
</dbReference>
<keyword evidence="8" id="KW-1185">Reference proteome</keyword>
<dbReference type="Pfam" id="PF00875">
    <property type="entry name" value="DNA_photolyase"/>
    <property type="match status" value="1"/>
</dbReference>
<dbReference type="PANTHER" id="PTHR11455">
    <property type="entry name" value="CRYPTOCHROME"/>
    <property type="match status" value="1"/>
</dbReference>
<evidence type="ECO:0000313" key="8">
    <source>
        <dbReference type="Proteomes" id="UP001620597"/>
    </source>
</evidence>
<protein>
    <submittedName>
        <fullName evidence="7">Deoxyribodipyrimidine photo-lyase</fullName>
        <ecNumber evidence="7">4.1.99.3</ecNumber>
    </submittedName>
</protein>
<keyword evidence="4 5" id="KW-0274">FAD</keyword>
<dbReference type="SUPFAM" id="SSF52425">
    <property type="entry name" value="Cryptochrome/photolyase, N-terminal domain"/>
    <property type="match status" value="1"/>
</dbReference>
<comment type="similarity">
    <text evidence="5">Belongs to the DNA photolyase family.</text>
</comment>
<dbReference type="RefSeq" id="WP_416204997.1">
    <property type="nucleotide sequence ID" value="NZ_JBBKTX010000003.1"/>
</dbReference>
<comment type="cofactor">
    <cofactor evidence="2">
        <name>FAD</name>
        <dbReference type="ChEBI" id="CHEBI:57692"/>
    </cofactor>
</comment>
<dbReference type="Pfam" id="PF03441">
    <property type="entry name" value="FAD_binding_7"/>
    <property type="match status" value="1"/>
</dbReference>
<dbReference type="InterPro" id="IPR036155">
    <property type="entry name" value="Crypto/Photolyase_N_sf"/>
</dbReference>
<dbReference type="GO" id="GO:0003904">
    <property type="term" value="F:deoxyribodipyrimidine photo-lyase activity"/>
    <property type="evidence" value="ECO:0007669"/>
    <property type="project" value="UniProtKB-EC"/>
</dbReference>
<comment type="caution">
    <text evidence="7">The sequence shown here is derived from an EMBL/GenBank/DDBJ whole genome shotgun (WGS) entry which is preliminary data.</text>
</comment>
<gene>
    <name evidence="7" type="primary">phrB</name>
    <name evidence="7" type="ORF">WG929_03930</name>
</gene>
<dbReference type="NCBIfam" id="NF007955">
    <property type="entry name" value="PRK10674.1"/>
    <property type="match status" value="1"/>
</dbReference>
<dbReference type="InterPro" id="IPR005101">
    <property type="entry name" value="Cryptochr/Photolyase_FAD-bd"/>
</dbReference>
<dbReference type="InterPro" id="IPR006050">
    <property type="entry name" value="DNA_photolyase_N"/>
</dbReference>
<organism evidence="7 8">
    <name type="scientific">Oceanobacter antarcticus</name>
    <dbReference type="NCBI Taxonomy" id="3133425"/>
    <lineage>
        <taxon>Bacteria</taxon>
        <taxon>Pseudomonadati</taxon>
        <taxon>Pseudomonadota</taxon>
        <taxon>Gammaproteobacteria</taxon>
        <taxon>Oceanospirillales</taxon>
        <taxon>Oceanospirillaceae</taxon>
        <taxon>Oceanobacter</taxon>
    </lineage>
</organism>
<sequence>MSNQQSTGRHLVWFRTDLRVHDNPALYHAMTTAQSQAQQVLAVYFVTPEQWRQHGLGERKIRLMQNAVHNLKQALAERGVELLVLHAGTFNHSLQLLQQLVLELDIRHISFNNEYEVNECKRDILCYRWANIHQVNVHRFHDQCLIPPGAVLTKTNLPFKVYSPFRKAWLAQAERQLSAPLPSPAALQQPSSTTSTTWQQILTEPLRRALTLTDQCPDARWFDDESSAHHALHNFLQQQGRHYHQRRDFPALDATSQLSTALSLGLLSPRQCLFAASQANQGLLAGGTAGLDSWINELTWREFYRHLLVACPDLCKHQAFKPETERVKWRDAEADFQAWCDGRTGYPIVDAAQQQLLTTGWMHNRLRMVSAMFLSKHLLIDWRRGEAFFNQYLVDADLASNNGGWQWSASTGADGVPYFRIFNPTTQSQRFDADGQFLIRYLPQLTSLPATSRHQPNAFERQQTGYPDAIVDHAFARQRALNAFKALKQENPTDE</sequence>
<keyword evidence="5" id="KW-0157">Chromophore</keyword>
<dbReference type="Proteomes" id="UP001620597">
    <property type="component" value="Unassembled WGS sequence"/>
</dbReference>
<evidence type="ECO:0000256" key="1">
    <source>
        <dbReference type="ARBA" id="ARBA00001932"/>
    </source>
</evidence>
<dbReference type="PRINTS" id="PR00147">
    <property type="entry name" value="DNAPHOTLYASE"/>
</dbReference>
<proteinExistence type="inferred from homology"/>